<dbReference type="Proteomes" id="UP001560045">
    <property type="component" value="Unassembled WGS sequence"/>
</dbReference>
<dbReference type="SUPFAM" id="SSF51182">
    <property type="entry name" value="RmlC-like cupins"/>
    <property type="match status" value="1"/>
</dbReference>
<keyword evidence="5" id="KW-1185">Reference proteome</keyword>
<dbReference type="InterPro" id="IPR001451">
    <property type="entry name" value="Hexapep"/>
</dbReference>
<organism evidence="4 5">
    <name type="scientific">Geodermatophilus maliterrae</name>
    <dbReference type="NCBI Taxonomy" id="3162531"/>
    <lineage>
        <taxon>Bacteria</taxon>
        <taxon>Bacillati</taxon>
        <taxon>Actinomycetota</taxon>
        <taxon>Actinomycetes</taxon>
        <taxon>Geodermatophilales</taxon>
        <taxon>Geodermatophilaceae</taxon>
        <taxon>Geodermatophilus</taxon>
    </lineage>
</organism>
<gene>
    <name evidence="4" type="ORF">ABQ292_14280</name>
</gene>
<dbReference type="InterPro" id="IPR011004">
    <property type="entry name" value="Trimer_LpxA-like_sf"/>
</dbReference>
<evidence type="ECO:0000256" key="2">
    <source>
        <dbReference type="ARBA" id="ARBA00022737"/>
    </source>
</evidence>
<dbReference type="InterPro" id="IPR011051">
    <property type="entry name" value="RmlC_Cupin_sf"/>
</dbReference>
<feature type="domain" description="Sugar 3,4-ketoisomerase QdtA cupin" evidence="3">
    <location>
        <begin position="178"/>
        <end position="305"/>
    </location>
</feature>
<dbReference type="CDD" id="cd20292">
    <property type="entry name" value="cupin_QdtA-like"/>
    <property type="match status" value="1"/>
</dbReference>
<name>A0ABV3XG26_9ACTN</name>
<dbReference type="InterPro" id="IPR050179">
    <property type="entry name" value="Trans_hexapeptide_repeat"/>
</dbReference>
<keyword evidence="1" id="KW-0808">Transferase</keyword>
<dbReference type="SUPFAM" id="SSF51161">
    <property type="entry name" value="Trimeric LpxA-like enzymes"/>
    <property type="match status" value="1"/>
</dbReference>
<accession>A0ABV3XG26</accession>
<evidence type="ECO:0000259" key="3">
    <source>
        <dbReference type="Pfam" id="PF05523"/>
    </source>
</evidence>
<reference evidence="4 5" key="1">
    <citation type="submission" date="2024-06" db="EMBL/GenBank/DDBJ databases">
        <title>Draft genome sequence of Geodermatophilus badlandi, a novel member of the Geodermatophilaceae isolated from badland sedimentary rocks in the Red desert, Wyoming, USA.</title>
        <authorList>
            <person name="Ben Tekaya S."/>
            <person name="Nouioui I."/>
            <person name="Flores G.M."/>
            <person name="Shaal M.N."/>
            <person name="Bredoire F."/>
            <person name="Basile F."/>
            <person name="Van Diepen L."/>
            <person name="Ward N.L."/>
        </authorList>
    </citation>
    <scope>NUCLEOTIDE SEQUENCE [LARGE SCALE GENOMIC DNA]</scope>
    <source>
        <strain evidence="4 5">WL48A</strain>
    </source>
</reference>
<dbReference type="InterPro" id="IPR014710">
    <property type="entry name" value="RmlC-like_jellyroll"/>
</dbReference>
<dbReference type="RefSeq" id="WP_369207450.1">
    <property type="nucleotide sequence ID" value="NZ_JBFNXQ010000043.1"/>
</dbReference>
<dbReference type="PROSITE" id="PS00101">
    <property type="entry name" value="HEXAPEP_TRANSFERASES"/>
    <property type="match status" value="4"/>
</dbReference>
<dbReference type="Gene3D" id="2.160.10.10">
    <property type="entry name" value="Hexapeptide repeat proteins"/>
    <property type="match status" value="1"/>
</dbReference>
<dbReference type="PANTHER" id="PTHR43300:SF4">
    <property type="entry name" value="ACYL-[ACYL-CARRIER-PROTEIN]--UDP-N-ACETYLGLUCOSAMINE O-ACYLTRANSFERASE"/>
    <property type="match status" value="1"/>
</dbReference>
<sequence length="311" mass="32392">MTFLVHAQGLCESSDVGAGTRVSAFAHVRPGARIGADCTVGNHVVVADDAVVGDRVTLESGVRVGDGVRLADDVSVASNVVLAGEAPCADGAGAGPALRTVVGPGASVGANATIVRGVSIGRRARVGAGAVVTRDVPPNAVVEGNPVHIVGYVDAGPDVPDATEVRASVLPVSRVPGVDVVRITRADDLRGSLVAANFEQDLPFVPRRFFTVFGVPSSDVRGAHAHRRCHQLLVCVQGSLNAVVDNGVQRQEFVLDRPDVGLHMAPMTWGTQYRYSADAVLLVLASDPYDPDDYIRDHDDFLAEVAQVVSS</sequence>
<keyword evidence="2" id="KW-0677">Repeat</keyword>
<dbReference type="EMBL" id="JBFNXQ010000043">
    <property type="protein sequence ID" value="MEX5719528.1"/>
    <property type="molecule type" value="Genomic_DNA"/>
</dbReference>
<evidence type="ECO:0000256" key="1">
    <source>
        <dbReference type="ARBA" id="ARBA00022679"/>
    </source>
</evidence>
<dbReference type="InterPro" id="IPR018357">
    <property type="entry name" value="Hexapep_transf_CS"/>
</dbReference>
<comment type="caution">
    <text evidence="4">The sequence shown here is derived from an EMBL/GenBank/DDBJ whole genome shotgun (WGS) entry which is preliminary data.</text>
</comment>
<dbReference type="InterPro" id="IPR008894">
    <property type="entry name" value="QdtA_cupin_dom"/>
</dbReference>
<evidence type="ECO:0000313" key="4">
    <source>
        <dbReference type="EMBL" id="MEX5719528.1"/>
    </source>
</evidence>
<proteinExistence type="predicted"/>
<dbReference type="Gene3D" id="2.60.120.10">
    <property type="entry name" value="Jelly Rolls"/>
    <property type="match status" value="1"/>
</dbReference>
<evidence type="ECO:0000313" key="5">
    <source>
        <dbReference type="Proteomes" id="UP001560045"/>
    </source>
</evidence>
<dbReference type="Pfam" id="PF00132">
    <property type="entry name" value="Hexapep"/>
    <property type="match status" value="2"/>
</dbReference>
<dbReference type="Pfam" id="PF05523">
    <property type="entry name" value="FdtA"/>
    <property type="match status" value="1"/>
</dbReference>
<protein>
    <submittedName>
        <fullName evidence="4">WxcM-like domain-containing protein</fullName>
    </submittedName>
</protein>
<dbReference type="PANTHER" id="PTHR43300">
    <property type="entry name" value="ACETYLTRANSFERASE"/>
    <property type="match status" value="1"/>
</dbReference>